<sequence length="41" mass="4441">MPDRMYLAVMLDLQFRRVIGRAILGAACQHDQTPAAGAEGP</sequence>
<evidence type="ECO:0000313" key="1">
    <source>
        <dbReference type="EMBL" id="AHD03246.1"/>
    </source>
</evidence>
<dbReference type="STRING" id="999552.METH_17460"/>
<proteinExistence type="predicted"/>
<reference evidence="1 2" key="1">
    <citation type="submission" date="2013-09" db="EMBL/GenBank/DDBJ databases">
        <authorList>
            <consortium name="DOE Joint Genome Institute"/>
            <person name="Klenk H.-P."/>
            <person name="Huntemann M."/>
            <person name="Han J."/>
            <person name="Chen A."/>
            <person name="Kyrpides N."/>
            <person name="Mavromatis K."/>
            <person name="Markowitz V."/>
            <person name="Palaniappan K."/>
            <person name="Ivanova N."/>
            <person name="Schaumberg A."/>
            <person name="Pati A."/>
            <person name="Liolios K."/>
            <person name="Nordberg H.P."/>
            <person name="Cantor M.N."/>
            <person name="Hua S.X."/>
            <person name="Woyke T."/>
        </authorList>
    </citation>
    <scope>NUCLEOTIDE SEQUENCE [LARGE SCALE GENOMIC DNA]</scope>
    <source>
        <strain evidence="1 2">DSM 14336</strain>
    </source>
</reference>
<dbReference type="KEGG" id="lmd:METH_17460"/>
<dbReference type="AlphaFoldDB" id="V9VWW2"/>
<dbReference type="PATRIC" id="fig|999552.6.peg.3467"/>
<protein>
    <submittedName>
        <fullName evidence="1">Uncharacterized protein</fullName>
    </submittedName>
</protein>
<organism evidence="1 2">
    <name type="scientific">Leisingera methylohalidivorans DSM 14336</name>
    <dbReference type="NCBI Taxonomy" id="999552"/>
    <lineage>
        <taxon>Bacteria</taxon>
        <taxon>Pseudomonadati</taxon>
        <taxon>Pseudomonadota</taxon>
        <taxon>Alphaproteobacteria</taxon>
        <taxon>Rhodobacterales</taxon>
        <taxon>Roseobacteraceae</taxon>
        <taxon>Leisingera</taxon>
    </lineage>
</organism>
<keyword evidence="2" id="KW-1185">Reference proteome</keyword>
<evidence type="ECO:0000313" key="2">
    <source>
        <dbReference type="Proteomes" id="UP000018780"/>
    </source>
</evidence>
<dbReference type="Proteomes" id="UP000018780">
    <property type="component" value="Chromosome"/>
</dbReference>
<dbReference type="EMBL" id="CP006773">
    <property type="protein sequence ID" value="AHD03246.1"/>
    <property type="molecule type" value="Genomic_DNA"/>
</dbReference>
<accession>V9VWW2</accession>
<dbReference type="HOGENOM" id="CLU_3272196_0_0_5"/>
<name>V9VWW2_9RHOB</name>
<gene>
    <name evidence="1" type="ORF">METH_17460</name>
</gene>